<reference evidence="4" key="1">
    <citation type="submission" date="2025-08" db="UniProtKB">
        <authorList>
            <consortium name="Ensembl"/>
        </authorList>
    </citation>
    <scope>IDENTIFICATION</scope>
</reference>
<feature type="domain" description="C2" evidence="3">
    <location>
        <begin position="2"/>
        <end position="122"/>
    </location>
</feature>
<dbReference type="InterPro" id="IPR052784">
    <property type="entry name" value="Perforin-1_pore-forming"/>
</dbReference>
<feature type="signal peptide" evidence="2">
    <location>
        <begin position="1"/>
        <end position="19"/>
    </location>
</feature>
<dbReference type="Proteomes" id="UP000694523">
    <property type="component" value="Unplaced"/>
</dbReference>
<evidence type="ECO:0000313" key="4">
    <source>
        <dbReference type="Ensembl" id="ENSNMLP00000008041.1"/>
    </source>
</evidence>
<organism evidence="4 5">
    <name type="scientific">Neogobius melanostomus</name>
    <name type="common">round goby</name>
    <dbReference type="NCBI Taxonomy" id="47308"/>
    <lineage>
        <taxon>Eukaryota</taxon>
        <taxon>Metazoa</taxon>
        <taxon>Chordata</taxon>
        <taxon>Craniata</taxon>
        <taxon>Vertebrata</taxon>
        <taxon>Euteleostomi</taxon>
        <taxon>Actinopterygii</taxon>
        <taxon>Neopterygii</taxon>
        <taxon>Teleostei</taxon>
        <taxon>Neoteleostei</taxon>
        <taxon>Acanthomorphata</taxon>
        <taxon>Gobiaria</taxon>
        <taxon>Gobiiformes</taxon>
        <taxon>Gobioidei</taxon>
        <taxon>Gobiidae</taxon>
        <taxon>Benthophilinae</taxon>
        <taxon>Neogobiini</taxon>
        <taxon>Neogobius</taxon>
    </lineage>
</organism>
<dbReference type="AlphaFoldDB" id="A0A8C6SMK0"/>
<feature type="chain" id="PRO_5034296661" description="C2 domain-containing protein" evidence="2">
    <location>
        <begin position="20"/>
        <end position="127"/>
    </location>
</feature>
<evidence type="ECO:0000256" key="2">
    <source>
        <dbReference type="SAM" id="SignalP"/>
    </source>
</evidence>
<evidence type="ECO:0000259" key="3">
    <source>
        <dbReference type="PROSITE" id="PS50004"/>
    </source>
</evidence>
<dbReference type="Ensembl" id="ENSNMLT00000009143.1">
    <property type="protein sequence ID" value="ENSNMLP00000008041.1"/>
    <property type="gene ID" value="ENSNMLG00000005714.1"/>
</dbReference>
<dbReference type="GO" id="GO:0016020">
    <property type="term" value="C:membrane"/>
    <property type="evidence" value="ECO:0007669"/>
    <property type="project" value="TreeGrafter"/>
</dbReference>
<dbReference type="SUPFAM" id="SSF49562">
    <property type="entry name" value="C2 domain (Calcium/lipid-binding domain, CaLB)"/>
    <property type="match status" value="1"/>
</dbReference>
<proteinExistence type="predicted"/>
<protein>
    <recommendedName>
        <fullName evidence="3">C2 domain-containing protein</fullName>
    </recommendedName>
</protein>
<sequence>MASCRPLLLLLLGVSLCAAQVKIYNLRASDLPKDIFGITDGYVKVFTGPAALGQTIVKDNNANPWWEEEFTYVKAMENDVLRLEVFDEDVFIDDLVGVCQRQIKVGTHSHECFLEKGGMLFYDYTLA</sequence>
<evidence type="ECO:0000313" key="5">
    <source>
        <dbReference type="Proteomes" id="UP000694523"/>
    </source>
</evidence>
<keyword evidence="1 2" id="KW-0732">Signal</keyword>
<accession>A0A8C6SMK0</accession>
<name>A0A8C6SMK0_9GOBI</name>
<dbReference type="GO" id="GO:0022829">
    <property type="term" value="F:wide pore channel activity"/>
    <property type="evidence" value="ECO:0007669"/>
    <property type="project" value="TreeGrafter"/>
</dbReference>
<dbReference type="Pfam" id="PF00168">
    <property type="entry name" value="C2"/>
    <property type="match status" value="1"/>
</dbReference>
<keyword evidence="5" id="KW-1185">Reference proteome</keyword>
<dbReference type="PANTHER" id="PTHR46096">
    <property type="entry name" value="PERFORIN-1"/>
    <property type="match status" value="1"/>
</dbReference>
<dbReference type="GO" id="GO:0001913">
    <property type="term" value="P:T cell mediated cytotoxicity"/>
    <property type="evidence" value="ECO:0007669"/>
    <property type="project" value="TreeGrafter"/>
</dbReference>
<reference evidence="4" key="2">
    <citation type="submission" date="2025-09" db="UniProtKB">
        <authorList>
            <consortium name="Ensembl"/>
        </authorList>
    </citation>
    <scope>IDENTIFICATION</scope>
</reference>
<dbReference type="Gene3D" id="2.60.40.150">
    <property type="entry name" value="C2 domain"/>
    <property type="match status" value="1"/>
</dbReference>
<dbReference type="GO" id="GO:0001771">
    <property type="term" value="P:immunological synapse formation"/>
    <property type="evidence" value="ECO:0007669"/>
    <property type="project" value="TreeGrafter"/>
</dbReference>
<dbReference type="PROSITE" id="PS50004">
    <property type="entry name" value="C2"/>
    <property type="match status" value="1"/>
</dbReference>
<dbReference type="InterPro" id="IPR000008">
    <property type="entry name" value="C2_dom"/>
</dbReference>
<dbReference type="PANTHER" id="PTHR46096:SF3">
    <property type="entry name" value="PERFORIN-1"/>
    <property type="match status" value="1"/>
</dbReference>
<evidence type="ECO:0000256" key="1">
    <source>
        <dbReference type="ARBA" id="ARBA00022729"/>
    </source>
</evidence>
<dbReference type="SMART" id="SM00239">
    <property type="entry name" value="C2"/>
    <property type="match status" value="1"/>
</dbReference>
<dbReference type="GO" id="GO:0051607">
    <property type="term" value="P:defense response to virus"/>
    <property type="evidence" value="ECO:0007669"/>
    <property type="project" value="TreeGrafter"/>
</dbReference>
<dbReference type="InterPro" id="IPR035892">
    <property type="entry name" value="C2_domain_sf"/>
</dbReference>